<organism evidence="2 3">
    <name type="scientific">Hyaloscypha variabilis (strain UAMH 11265 / GT02V1 / F)</name>
    <name type="common">Meliniomyces variabilis</name>
    <dbReference type="NCBI Taxonomy" id="1149755"/>
    <lineage>
        <taxon>Eukaryota</taxon>
        <taxon>Fungi</taxon>
        <taxon>Dikarya</taxon>
        <taxon>Ascomycota</taxon>
        <taxon>Pezizomycotina</taxon>
        <taxon>Leotiomycetes</taxon>
        <taxon>Helotiales</taxon>
        <taxon>Hyaloscyphaceae</taxon>
        <taxon>Hyaloscypha</taxon>
        <taxon>Hyaloscypha variabilis</taxon>
    </lineage>
</organism>
<dbReference type="AlphaFoldDB" id="A0A2J6SAY0"/>
<sequence length="50" mass="5332">MTRDSFNTSAQAVAIVTGSSFLSGAMMSLSLMAVPVMLDTAKEPPQLYHQ</sequence>
<evidence type="ECO:0000313" key="2">
    <source>
        <dbReference type="EMBL" id="PMD47915.1"/>
    </source>
</evidence>
<protein>
    <submittedName>
        <fullName evidence="2">Uncharacterized protein</fullName>
    </submittedName>
</protein>
<keyword evidence="1" id="KW-0812">Transmembrane</keyword>
<keyword evidence="3" id="KW-1185">Reference proteome</keyword>
<dbReference type="EMBL" id="KZ613938">
    <property type="protein sequence ID" value="PMD47915.1"/>
    <property type="molecule type" value="Genomic_DNA"/>
</dbReference>
<proteinExistence type="predicted"/>
<dbReference type="Proteomes" id="UP000235786">
    <property type="component" value="Unassembled WGS sequence"/>
</dbReference>
<reference evidence="2 3" key="1">
    <citation type="submission" date="2016-04" db="EMBL/GenBank/DDBJ databases">
        <title>A degradative enzymes factory behind the ericoid mycorrhizal symbiosis.</title>
        <authorList>
            <consortium name="DOE Joint Genome Institute"/>
            <person name="Martino E."/>
            <person name="Morin E."/>
            <person name="Grelet G."/>
            <person name="Kuo A."/>
            <person name="Kohler A."/>
            <person name="Daghino S."/>
            <person name="Barry K."/>
            <person name="Choi C."/>
            <person name="Cichocki N."/>
            <person name="Clum A."/>
            <person name="Copeland A."/>
            <person name="Hainaut M."/>
            <person name="Haridas S."/>
            <person name="Labutti K."/>
            <person name="Lindquist E."/>
            <person name="Lipzen A."/>
            <person name="Khouja H.-R."/>
            <person name="Murat C."/>
            <person name="Ohm R."/>
            <person name="Olson A."/>
            <person name="Spatafora J."/>
            <person name="Veneault-Fourrey C."/>
            <person name="Henrissat B."/>
            <person name="Grigoriev I."/>
            <person name="Martin F."/>
            <person name="Perotto S."/>
        </authorList>
    </citation>
    <scope>NUCLEOTIDE SEQUENCE [LARGE SCALE GENOMIC DNA]</scope>
    <source>
        <strain evidence="2 3">F</strain>
    </source>
</reference>
<accession>A0A2J6SAY0</accession>
<evidence type="ECO:0000256" key="1">
    <source>
        <dbReference type="SAM" id="Phobius"/>
    </source>
</evidence>
<keyword evidence="1" id="KW-1133">Transmembrane helix</keyword>
<name>A0A2J6SAY0_HYAVF</name>
<gene>
    <name evidence="2" type="ORF">L207DRAFT_576675</name>
</gene>
<dbReference type="OrthoDB" id="5954308at2759"/>
<keyword evidence="1" id="KW-0472">Membrane</keyword>
<feature type="transmembrane region" description="Helical" evidence="1">
    <location>
        <begin position="12"/>
        <end position="38"/>
    </location>
</feature>
<evidence type="ECO:0000313" key="3">
    <source>
        <dbReference type="Proteomes" id="UP000235786"/>
    </source>
</evidence>